<feature type="transmembrane region" description="Helical" evidence="2">
    <location>
        <begin position="323"/>
        <end position="343"/>
    </location>
</feature>
<dbReference type="GO" id="GO:0016020">
    <property type="term" value="C:membrane"/>
    <property type="evidence" value="ECO:0000318"/>
    <property type="project" value="GO_Central"/>
</dbReference>
<feature type="transmembrane region" description="Helical" evidence="2">
    <location>
        <begin position="266"/>
        <end position="284"/>
    </location>
</feature>
<evidence type="ECO:0000256" key="1">
    <source>
        <dbReference type="SAM" id="MobiDB-lite"/>
    </source>
</evidence>
<dbReference type="Proteomes" id="UP000001542">
    <property type="component" value="Unassembled WGS sequence"/>
</dbReference>
<feature type="transmembrane region" description="Helical" evidence="2">
    <location>
        <begin position="202"/>
        <end position="231"/>
    </location>
</feature>
<feature type="transmembrane region" description="Helical" evidence="2">
    <location>
        <begin position="139"/>
        <end position="157"/>
    </location>
</feature>
<feature type="transmembrane region" description="Helical" evidence="2">
    <location>
        <begin position="349"/>
        <end position="370"/>
    </location>
</feature>
<gene>
    <name evidence="3" type="ORF">TVAG_053360</name>
</gene>
<dbReference type="InterPro" id="IPR009637">
    <property type="entry name" value="GPR107/GPR108-like"/>
</dbReference>
<dbReference type="InParanoid" id="A2EMT9"/>
<evidence type="ECO:0008006" key="5">
    <source>
        <dbReference type="Google" id="ProtNLM"/>
    </source>
</evidence>
<dbReference type="AlphaFoldDB" id="A2EMT9"/>
<dbReference type="GO" id="GO:0005794">
    <property type="term" value="C:Golgi apparatus"/>
    <property type="evidence" value="ECO:0000318"/>
    <property type="project" value="GO_Central"/>
</dbReference>
<protein>
    <recommendedName>
        <fullName evidence="5">Intimal thickness related receptor IRP domain-containing protein</fullName>
    </recommendedName>
</protein>
<dbReference type="VEuPathDB" id="TrichDB:TVAG_053360"/>
<proteinExistence type="predicted"/>
<organism evidence="3 4">
    <name type="scientific">Trichomonas vaginalis (strain ATCC PRA-98 / G3)</name>
    <dbReference type="NCBI Taxonomy" id="412133"/>
    <lineage>
        <taxon>Eukaryota</taxon>
        <taxon>Metamonada</taxon>
        <taxon>Parabasalia</taxon>
        <taxon>Trichomonadida</taxon>
        <taxon>Trichomonadidae</taxon>
        <taxon>Trichomonas</taxon>
    </lineage>
</organism>
<name>A2EMT9_TRIV3</name>
<dbReference type="PANTHER" id="PTHR21229">
    <property type="entry name" value="LUNG SEVEN TRANSMEMBRANE RECEPTOR"/>
    <property type="match status" value="1"/>
</dbReference>
<keyword evidence="2" id="KW-0472">Membrane</keyword>
<accession>A2EMT9</accession>
<reference evidence="3" key="1">
    <citation type="submission" date="2006-10" db="EMBL/GenBank/DDBJ databases">
        <authorList>
            <person name="Amadeo P."/>
            <person name="Zhao Q."/>
            <person name="Wortman J."/>
            <person name="Fraser-Liggett C."/>
            <person name="Carlton J."/>
        </authorList>
    </citation>
    <scope>NUCLEOTIDE SEQUENCE</scope>
    <source>
        <strain evidence="3">G3</strain>
    </source>
</reference>
<keyword evidence="4" id="KW-1185">Reference proteome</keyword>
<dbReference type="PANTHER" id="PTHR21229:SF1">
    <property type="entry name" value="GH17801P"/>
    <property type="match status" value="1"/>
</dbReference>
<evidence type="ECO:0000256" key="2">
    <source>
        <dbReference type="SAM" id="Phobius"/>
    </source>
</evidence>
<sequence>MLFLLFFKKNVEIPDGVRSSFIGSYGFLPDGEYHFTFNPIQKSTDPETIVLSFLTKAEYRKLPFYSTETANNCNYQFADLSYTLEIKNESVKLDGNFTDDRIYIFHVLKCNSTNEITLSEQFRNKNTFLDSRVIPCKTIYPICIGATLLLFSFWAIFNNNKARARGTIFIFTTLCGTVYTFHLIGEYIAIKFSEKTDSILAVSIITIIIDIFNDSIFFTSIMIMSSGFGLINISLSLFTKIKAVLVPLILFTFAAISSNIPTKYVVITYPAVILCTIVFGYDILKLIRQGEKRVMAHMLVIQRTGIDPDTTPIGARYKIFRQMTFYVASAISLFCLMLIFEACYDLDRYLFEIIDFIVHFSLLSVLLYIYRPGKADYLADENNVSETFDLDDLDTIGNTLRLTSNAETMRRWEPGESLPREPTYTSKKKANDGQLYSAL</sequence>
<evidence type="ECO:0000313" key="3">
    <source>
        <dbReference type="EMBL" id="EAY06012.1"/>
    </source>
</evidence>
<dbReference type="VEuPathDB" id="TrichDB:TVAGG3_0755010"/>
<keyword evidence="2" id="KW-0812">Transmembrane</keyword>
<dbReference type="RefSeq" id="XP_001318235.1">
    <property type="nucleotide sequence ID" value="XM_001318200.1"/>
</dbReference>
<reference evidence="3" key="2">
    <citation type="journal article" date="2007" name="Science">
        <title>Draft genome sequence of the sexually transmitted pathogen Trichomonas vaginalis.</title>
        <authorList>
            <person name="Carlton J.M."/>
            <person name="Hirt R.P."/>
            <person name="Silva J.C."/>
            <person name="Delcher A.L."/>
            <person name="Schatz M."/>
            <person name="Zhao Q."/>
            <person name="Wortman J.R."/>
            <person name="Bidwell S.L."/>
            <person name="Alsmark U.C.M."/>
            <person name="Besteiro S."/>
            <person name="Sicheritz-Ponten T."/>
            <person name="Noel C.J."/>
            <person name="Dacks J.B."/>
            <person name="Foster P.G."/>
            <person name="Simillion C."/>
            <person name="Van de Peer Y."/>
            <person name="Miranda-Saavedra D."/>
            <person name="Barton G.J."/>
            <person name="Westrop G.D."/>
            <person name="Mueller S."/>
            <person name="Dessi D."/>
            <person name="Fiori P.L."/>
            <person name="Ren Q."/>
            <person name="Paulsen I."/>
            <person name="Zhang H."/>
            <person name="Bastida-Corcuera F.D."/>
            <person name="Simoes-Barbosa A."/>
            <person name="Brown M.T."/>
            <person name="Hayes R.D."/>
            <person name="Mukherjee M."/>
            <person name="Okumura C.Y."/>
            <person name="Schneider R."/>
            <person name="Smith A.J."/>
            <person name="Vanacova S."/>
            <person name="Villalvazo M."/>
            <person name="Haas B.J."/>
            <person name="Pertea M."/>
            <person name="Feldblyum T.V."/>
            <person name="Utterback T.R."/>
            <person name="Shu C.L."/>
            <person name="Osoegawa K."/>
            <person name="de Jong P.J."/>
            <person name="Hrdy I."/>
            <person name="Horvathova L."/>
            <person name="Zubacova Z."/>
            <person name="Dolezal P."/>
            <person name="Malik S.B."/>
            <person name="Logsdon J.M. Jr."/>
            <person name="Henze K."/>
            <person name="Gupta A."/>
            <person name="Wang C.C."/>
            <person name="Dunne R.L."/>
            <person name="Upcroft J.A."/>
            <person name="Upcroft P."/>
            <person name="White O."/>
            <person name="Salzberg S.L."/>
            <person name="Tang P."/>
            <person name="Chiu C.-H."/>
            <person name="Lee Y.-S."/>
            <person name="Embley T.M."/>
            <person name="Coombs G.H."/>
            <person name="Mottram J.C."/>
            <person name="Tachezy J."/>
            <person name="Fraser-Liggett C.M."/>
            <person name="Johnson P.J."/>
        </authorList>
    </citation>
    <scope>NUCLEOTIDE SEQUENCE [LARGE SCALE GENOMIC DNA]</scope>
    <source>
        <strain evidence="3">G3</strain>
    </source>
</reference>
<evidence type="ECO:0000313" key="4">
    <source>
        <dbReference type="Proteomes" id="UP000001542"/>
    </source>
</evidence>
<feature type="transmembrane region" description="Helical" evidence="2">
    <location>
        <begin position="169"/>
        <end position="190"/>
    </location>
</feature>
<keyword evidence="2" id="KW-1133">Transmembrane helix</keyword>
<dbReference type="EMBL" id="DS113434">
    <property type="protein sequence ID" value="EAY06012.1"/>
    <property type="molecule type" value="Genomic_DNA"/>
</dbReference>
<feature type="region of interest" description="Disordered" evidence="1">
    <location>
        <begin position="411"/>
        <end position="439"/>
    </location>
</feature>
<dbReference type="KEGG" id="tva:4763880"/>